<name>A0ABQ8SWY2_PERAM</name>
<proteinExistence type="predicted"/>
<dbReference type="InterPro" id="IPR049012">
    <property type="entry name" value="Mutator_transp_dom"/>
</dbReference>
<dbReference type="Pfam" id="PF20700">
    <property type="entry name" value="Mutator"/>
    <property type="match status" value="1"/>
</dbReference>
<dbReference type="EMBL" id="JAJSOF020000019">
    <property type="protein sequence ID" value="KAJ4438715.1"/>
    <property type="molecule type" value="Genomic_DNA"/>
</dbReference>
<organism evidence="2 3">
    <name type="scientific">Periplaneta americana</name>
    <name type="common">American cockroach</name>
    <name type="synonym">Blatta americana</name>
    <dbReference type="NCBI Taxonomy" id="6978"/>
    <lineage>
        <taxon>Eukaryota</taxon>
        <taxon>Metazoa</taxon>
        <taxon>Ecdysozoa</taxon>
        <taxon>Arthropoda</taxon>
        <taxon>Hexapoda</taxon>
        <taxon>Insecta</taxon>
        <taxon>Pterygota</taxon>
        <taxon>Neoptera</taxon>
        <taxon>Polyneoptera</taxon>
        <taxon>Dictyoptera</taxon>
        <taxon>Blattodea</taxon>
        <taxon>Blattoidea</taxon>
        <taxon>Blattidae</taxon>
        <taxon>Blattinae</taxon>
        <taxon>Periplaneta</taxon>
    </lineage>
</organism>
<dbReference type="Proteomes" id="UP001148838">
    <property type="component" value="Unassembled WGS sequence"/>
</dbReference>
<sequence>MRGLEQDLTSIQLFWQLLLPPPVKQTTDALIVNRIVESGKVIDVKVKSSYCKHKKWEDPKKGPQYEDWMEKYAPLCTANHQGSAASMECCGLQDIFNRSERKYNVKYVEYIGDGDTKSFKTVHESMSYGPQVDIQKVECVGHVRKEWAPDLEIKKKKVKKKIS</sequence>
<gene>
    <name evidence="2" type="ORF">ANN_14662</name>
</gene>
<evidence type="ECO:0000259" key="1">
    <source>
        <dbReference type="Pfam" id="PF20700"/>
    </source>
</evidence>
<comment type="caution">
    <text evidence="2">The sequence shown here is derived from an EMBL/GenBank/DDBJ whole genome shotgun (WGS) entry which is preliminary data.</text>
</comment>
<evidence type="ECO:0000313" key="2">
    <source>
        <dbReference type="EMBL" id="KAJ4438715.1"/>
    </source>
</evidence>
<keyword evidence="3" id="KW-1185">Reference proteome</keyword>
<reference evidence="2 3" key="1">
    <citation type="journal article" date="2022" name="Allergy">
        <title>Genome assembly and annotation of Periplaneta americana reveal a comprehensive cockroach allergen profile.</title>
        <authorList>
            <person name="Wang L."/>
            <person name="Xiong Q."/>
            <person name="Saelim N."/>
            <person name="Wang L."/>
            <person name="Nong W."/>
            <person name="Wan A.T."/>
            <person name="Shi M."/>
            <person name="Liu X."/>
            <person name="Cao Q."/>
            <person name="Hui J.H.L."/>
            <person name="Sookrung N."/>
            <person name="Leung T.F."/>
            <person name="Tungtrongchitr A."/>
            <person name="Tsui S.K.W."/>
        </authorList>
    </citation>
    <scope>NUCLEOTIDE SEQUENCE [LARGE SCALE GENOMIC DNA]</scope>
    <source>
        <strain evidence="2">PWHHKU_190912</strain>
    </source>
</reference>
<accession>A0ABQ8SWY2</accession>
<evidence type="ECO:0000313" key="3">
    <source>
        <dbReference type="Proteomes" id="UP001148838"/>
    </source>
</evidence>
<protein>
    <recommendedName>
        <fullName evidence="1">Mutator-like transposase domain-containing protein</fullName>
    </recommendedName>
</protein>
<feature type="domain" description="Mutator-like transposase" evidence="1">
    <location>
        <begin position="35"/>
        <end position="148"/>
    </location>
</feature>